<dbReference type="InterPro" id="IPR039745">
    <property type="entry name" value="Vps54"/>
</dbReference>
<evidence type="ECO:0000256" key="5">
    <source>
        <dbReference type="ARBA" id="ARBA00023034"/>
    </source>
</evidence>
<feature type="compositionally biased region" description="Low complexity" evidence="7">
    <location>
        <begin position="189"/>
        <end position="219"/>
    </location>
</feature>
<dbReference type="PANTHER" id="PTHR12965">
    <property type="entry name" value="VACUOLAR PROTEIN SORTING 54"/>
    <property type="match status" value="1"/>
</dbReference>
<keyword evidence="4" id="KW-0653">Protein transport</keyword>
<dbReference type="PANTHER" id="PTHR12965:SF0">
    <property type="entry name" value="VACUOLAR PROTEIN SORTING-ASSOCIATED PROTEIN 54"/>
    <property type="match status" value="1"/>
</dbReference>
<reference evidence="9" key="1">
    <citation type="submission" date="2021-02" db="EMBL/GenBank/DDBJ databases">
        <authorList>
            <person name="Nowell W R."/>
        </authorList>
    </citation>
    <scope>NUCLEOTIDE SEQUENCE</scope>
</reference>
<evidence type="ECO:0000256" key="6">
    <source>
        <dbReference type="ARBA" id="ARBA00023054"/>
    </source>
</evidence>
<name>A0A813ULY6_9BILA</name>
<feature type="compositionally biased region" description="Polar residues" evidence="7">
    <location>
        <begin position="109"/>
        <end position="121"/>
    </location>
</feature>
<protein>
    <recommendedName>
        <fullName evidence="8">Vacuolar protein sorting-associated protein 54 C-terminal domain-containing protein</fullName>
    </recommendedName>
</protein>
<dbReference type="EMBL" id="CAJNOG010000043">
    <property type="protein sequence ID" value="CAF0831024.1"/>
    <property type="molecule type" value="Genomic_DNA"/>
</dbReference>
<evidence type="ECO:0000256" key="4">
    <source>
        <dbReference type="ARBA" id="ARBA00022927"/>
    </source>
</evidence>
<dbReference type="Proteomes" id="UP000663844">
    <property type="component" value="Unassembled WGS sequence"/>
</dbReference>
<feature type="compositionally biased region" description="Low complexity" evidence="7">
    <location>
        <begin position="164"/>
        <end position="178"/>
    </location>
</feature>
<evidence type="ECO:0000313" key="10">
    <source>
        <dbReference type="EMBL" id="CAF3667785.1"/>
    </source>
</evidence>
<dbReference type="GO" id="GO:0015031">
    <property type="term" value="P:protein transport"/>
    <property type="evidence" value="ECO:0007669"/>
    <property type="project" value="UniProtKB-KW"/>
</dbReference>
<dbReference type="EMBL" id="CAJOAZ010000522">
    <property type="protein sequence ID" value="CAF3667785.1"/>
    <property type="molecule type" value="Genomic_DNA"/>
</dbReference>
<dbReference type="GO" id="GO:0019905">
    <property type="term" value="F:syntaxin binding"/>
    <property type="evidence" value="ECO:0007669"/>
    <property type="project" value="TreeGrafter"/>
</dbReference>
<proteinExistence type="inferred from homology"/>
<gene>
    <name evidence="9" type="ORF">JYZ213_LOCUS6837</name>
    <name evidence="10" type="ORF">OXD698_LOCUS10029</name>
</gene>
<dbReference type="GO" id="GO:0006896">
    <property type="term" value="P:Golgi to vacuole transport"/>
    <property type="evidence" value="ECO:0007669"/>
    <property type="project" value="TreeGrafter"/>
</dbReference>
<evidence type="ECO:0000256" key="3">
    <source>
        <dbReference type="ARBA" id="ARBA00022448"/>
    </source>
</evidence>
<comment type="similarity">
    <text evidence="2">Belongs to the VPS54 family.</text>
</comment>
<dbReference type="Proteomes" id="UP000663845">
    <property type="component" value="Unassembled WGS sequence"/>
</dbReference>
<evidence type="ECO:0000256" key="2">
    <source>
        <dbReference type="ARBA" id="ARBA00009150"/>
    </source>
</evidence>
<comment type="subcellular location">
    <subcellularLocation>
        <location evidence="1">Golgi apparatus</location>
        <location evidence="1">trans-Golgi network</location>
    </subcellularLocation>
</comment>
<evidence type="ECO:0000259" key="8">
    <source>
        <dbReference type="Pfam" id="PF07928"/>
    </source>
</evidence>
<evidence type="ECO:0000256" key="1">
    <source>
        <dbReference type="ARBA" id="ARBA00004601"/>
    </source>
</evidence>
<evidence type="ECO:0000313" key="9">
    <source>
        <dbReference type="EMBL" id="CAF0831024.1"/>
    </source>
</evidence>
<dbReference type="GO" id="GO:0005829">
    <property type="term" value="C:cytosol"/>
    <property type="evidence" value="ECO:0007669"/>
    <property type="project" value="GOC"/>
</dbReference>
<dbReference type="GO" id="GO:0042147">
    <property type="term" value="P:retrograde transport, endosome to Golgi"/>
    <property type="evidence" value="ECO:0007669"/>
    <property type="project" value="InterPro"/>
</dbReference>
<feature type="region of interest" description="Disordered" evidence="7">
    <location>
        <begin position="100"/>
        <end position="121"/>
    </location>
</feature>
<keyword evidence="6" id="KW-0175">Coiled coil</keyword>
<dbReference type="GO" id="GO:0000938">
    <property type="term" value="C:GARP complex"/>
    <property type="evidence" value="ECO:0007669"/>
    <property type="project" value="InterPro"/>
</dbReference>
<dbReference type="Gene3D" id="1.20.1280.130">
    <property type="match status" value="1"/>
</dbReference>
<feature type="region of interest" description="Disordered" evidence="7">
    <location>
        <begin position="155"/>
        <end position="219"/>
    </location>
</feature>
<keyword evidence="3" id="KW-0813">Transport</keyword>
<dbReference type="AlphaFoldDB" id="A0A813ULY6"/>
<dbReference type="Gene3D" id="6.10.250.860">
    <property type="match status" value="1"/>
</dbReference>
<comment type="caution">
    <text evidence="9">The sequence shown here is derived from an EMBL/GenBank/DDBJ whole genome shotgun (WGS) entry which is preliminary data.</text>
</comment>
<evidence type="ECO:0000313" key="11">
    <source>
        <dbReference type="Proteomes" id="UP000663845"/>
    </source>
</evidence>
<organism evidence="9 11">
    <name type="scientific">Adineta steineri</name>
    <dbReference type="NCBI Taxonomy" id="433720"/>
    <lineage>
        <taxon>Eukaryota</taxon>
        <taxon>Metazoa</taxon>
        <taxon>Spiralia</taxon>
        <taxon>Gnathifera</taxon>
        <taxon>Rotifera</taxon>
        <taxon>Eurotatoria</taxon>
        <taxon>Bdelloidea</taxon>
        <taxon>Adinetida</taxon>
        <taxon>Adinetidae</taxon>
        <taxon>Adineta</taxon>
    </lineage>
</organism>
<dbReference type="Pfam" id="PF07928">
    <property type="entry name" value="Vps54"/>
    <property type="match status" value="1"/>
</dbReference>
<accession>A0A813ULY6</accession>
<evidence type="ECO:0000256" key="7">
    <source>
        <dbReference type="SAM" id="MobiDB-lite"/>
    </source>
</evidence>
<dbReference type="InterPro" id="IPR012501">
    <property type="entry name" value="Vps54_C"/>
</dbReference>
<feature type="domain" description="Vacuolar protein sorting-associated protein 54 C-terminal" evidence="8">
    <location>
        <begin position="662"/>
        <end position="800"/>
    </location>
</feature>
<sequence>MVSLTMSHLLASSTNNRKQLTDGDSVTTTTTATSSNAPVFQSNLACVLNDPKKTRAEISTFFTKAWGNSFVDRLPDPLARLGDYNLSDFETYFQSLRKSEKYGRPHLRQPSSNDTNLPQKTNPVINIPQLFLSSQFTLSDSSTFNMVFPGMIPNNRSLSPTNFEQQQQQKSRTTSTSSEKSEGNNRRQSTSSTNNTKSTSNGSVSNTVSNSSSPKHSISSATRLLQDKYTHYLDEVELLITRALSTKSHCFHDAVRSHDEIQSFLNTTRHAISSLRCELSNYDNQSLLTLLRLYRLLRQRQNQRQLLKRLESLSIVKQTHMQVQALLTTSDYLSALDLIDQTRDIISTQLNDLSSLRFFDTQLSELYKLNISLMRQEFGQTLNQHLTTQQDLPLTSDYVEEDKFTTMLIGLIRVKDEKYIDEIRSKFESFIFDIIEKTVTSNSKDNNLDKYNKTIVKNNSDQSISNDENSSNTRYIYSSTINSNSSSFISWFRLINIVLTSTEQGLNRLSNVCQLISESLLKHQQNTNSSIITLLYELYDTVEDRLITILTQECTRYQVQVERLTLDEYAQIVKLIDNFILKINQYEKKYNSRPLKTFLQSQTSKFLNHFHDERKQRVSDTLDNEQWKQVAVPRSIQNSVDELFSRTSSVNPNGSDTLIIENEHFVLSNSALHLFMLVLDYCSCAQLLTSSSINDVQHRLIELLNLFNSKTCQLVLGAGAVRLGRIKTISAKILAITCRCLQFIKITLPLIKLRFDQLQTSSESSSTISSISSNKQFEQLTKLYSEHIDEIHGKLISIIETAFDDTLSSYEVRAPMPSDCFRTLVTRHIAVFYNAVARIVSPSDLILLFTRLNSIFKQLLAKRLRQLRIANDGGPQHGLLTSDLLYYIKQVQNLSGLEMLELHVDEIWTTN</sequence>
<keyword evidence="5" id="KW-0333">Golgi apparatus</keyword>